<dbReference type="GO" id="GO:0098797">
    <property type="term" value="C:plasma membrane protein complex"/>
    <property type="evidence" value="ECO:0007669"/>
    <property type="project" value="TreeGrafter"/>
</dbReference>
<sequence length="843" mass="93194">MLSFVFEHVVAFWRLYLLPIMVILLSTVMIFIGLAGQEYIEQSQSHSARSSLTNADIIVYNDEIPGHEFLTDVERLPQVRSAHSPTPLWGTVMSASGAAHLNILNVPPKSLRNEDFHEGTYPTATDEIALPVDIATSLEVTVGDEVLLTIPSVGKHGTLRKMTVRGLYSYSPLNENFQSLFNAIAGLDMRELWENIDGKLPIDAMGVYVFKKSGVTLEDLKESLLSIPGTIVITREQTYEQILAETQLYITNLLGPGHGILFLPALGTLLTLYFTGRKILRSRTDDYRLLITMGATQSHIFLLASLQLILVGILTVAAGILLGHISGKVLHVLLQLIPGSRFLSPYYHPSLFTSIQAILVMLGILCLAAIPCAWQITGSPLFYDNKSNIEASTLKFATRRLAGIVIMTTLLVFSAVASRQETDFSQWTSYLAAGALVTIAFFCALVLLGQQIIHTVFRQQLSQSRTSLTRCAIVKRADISDTYRNSFFSSRLIVLGVGMLVVLVSTHVSSSHVLEHIADKINPFDVSVVSDKNSGTGLNDSVINSAIKQPGVASHLSVYNAEIDALMPDSPEDSINLEVRGFTRSDAEHYFSEDGGENKDIPRQGSILMPRDVMLNLGVSEGDSLSVTGDTNEVHHLDILESSGPWIVMELSDLQSLHSATMISELWLRANATKLYDFSAFFIDFRTSLVTDNLTDDFRVDAGVTQDVLATAERANWAIPMLSFLVSYVLIAAISARLLLTAFQHEQQYYDTRLLLSLGVSSTSIKRNYLTESLGLVVIDTSIGIVLGIVVTPIIWTYILGVHYHETLRIPIFSIATLFFIIISFTLLFLYMRSLIRKPQRLR</sequence>
<feature type="transmembrane region" description="Helical" evidence="7">
    <location>
        <begin position="811"/>
        <end position="831"/>
    </location>
</feature>
<feature type="transmembrane region" description="Helical" evidence="7">
    <location>
        <begin position="260"/>
        <end position="280"/>
    </location>
</feature>
<evidence type="ECO:0000256" key="7">
    <source>
        <dbReference type="SAM" id="Phobius"/>
    </source>
</evidence>
<keyword evidence="3" id="KW-1003">Cell membrane</keyword>
<feature type="transmembrane region" description="Helical" evidence="7">
    <location>
        <begin position="492"/>
        <end position="514"/>
    </location>
</feature>
<dbReference type="InterPro" id="IPR003838">
    <property type="entry name" value="ABC3_permease_C"/>
</dbReference>
<evidence type="ECO:0000256" key="4">
    <source>
        <dbReference type="ARBA" id="ARBA00022692"/>
    </source>
</evidence>
<feature type="transmembrane region" description="Helical" evidence="7">
    <location>
        <begin position="12"/>
        <end position="35"/>
    </location>
</feature>
<feature type="transmembrane region" description="Helical" evidence="7">
    <location>
        <begin position="429"/>
        <end position="448"/>
    </location>
</feature>
<evidence type="ECO:0000313" key="9">
    <source>
        <dbReference type="EMBL" id="SDU77459.1"/>
    </source>
</evidence>
<keyword evidence="5 7" id="KW-1133">Transmembrane helix</keyword>
<name>A0A1H2L952_9ACTO</name>
<dbReference type="PANTHER" id="PTHR30489:SF0">
    <property type="entry name" value="LIPOPROTEIN-RELEASING SYSTEM TRANSMEMBRANE PROTEIN LOLE"/>
    <property type="match status" value="1"/>
</dbReference>
<evidence type="ECO:0000256" key="1">
    <source>
        <dbReference type="ARBA" id="ARBA00004651"/>
    </source>
</evidence>
<keyword evidence="10" id="KW-1185">Reference proteome</keyword>
<dbReference type="STRING" id="131112.SAMN04489737_0016"/>
<dbReference type="AlphaFoldDB" id="A0A1H2L952"/>
<evidence type="ECO:0000256" key="3">
    <source>
        <dbReference type="ARBA" id="ARBA00022475"/>
    </source>
</evidence>
<dbReference type="Proteomes" id="UP000214355">
    <property type="component" value="Chromosome I"/>
</dbReference>
<evidence type="ECO:0000256" key="2">
    <source>
        <dbReference type="ARBA" id="ARBA00005236"/>
    </source>
</evidence>
<feature type="transmembrane region" description="Helical" evidence="7">
    <location>
        <begin position="397"/>
        <end position="417"/>
    </location>
</feature>
<dbReference type="GO" id="GO:0044874">
    <property type="term" value="P:lipoprotein localization to outer membrane"/>
    <property type="evidence" value="ECO:0007669"/>
    <property type="project" value="TreeGrafter"/>
</dbReference>
<accession>A0A1H2L952</accession>
<keyword evidence="6 7" id="KW-0472">Membrane</keyword>
<organism evidence="9 10">
    <name type="scientific">Arcanobacterium phocae</name>
    <dbReference type="NCBI Taxonomy" id="131112"/>
    <lineage>
        <taxon>Bacteria</taxon>
        <taxon>Bacillati</taxon>
        <taxon>Actinomycetota</taxon>
        <taxon>Actinomycetes</taxon>
        <taxon>Actinomycetales</taxon>
        <taxon>Actinomycetaceae</taxon>
        <taxon>Arcanobacterium</taxon>
    </lineage>
</organism>
<evidence type="ECO:0000256" key="5">
    <source>
        <dbReference type="ARBA" id="ARBA00022989"/>
    </source>
</evidence>
<feature type="transmembrane region" description="Helical" evidence="7">
    <location>
        <begin position="354"/>
        <end position="376"/>
    </location>
</feature>
<feature type="domain" description="ABC3 transporter permease C-terminal" evidence="8">
    <location>
        <begin position="261"/>
        <end position="378"/>
    </location>
</feature>
<keyword evidence="4 7" id="KW-0812">Transmembrane</keyword>
<comment type="subcellular location">
    <subcellularLocation>
        <location evidence="1">Cell membrane</location>
        <topology evidence="1">Multi-pass membrane protein</topology>
    </subcellularLocation>
</comment>
<feature type="transmembrane region" description="Helical" evidence="7">
    <location>
        <begin position="300"/>
        <end position="322"/>
    </location>
</feature>
<feature type="transmembrane region" description="Helical" evidence="7">
    <location>
        <begin position="717"/>
        <end position="740"/>
    </location>
</feature>
<dbReference type="Pfam" id="PF02687">
    <property type="entry name" value="FtsX"/>
    <property type="match status" value="1"/>
</dbReference>
<dbReference type="OrthoDB" id="9780560at2"/>
<comment type="similarity">
    <text evidence="2">Belongs to the ABC-4 integral membrane protein family. LolC/E subfamily.</text>
</comment>
<gene>
    <name evidence="9" type="ORF">SAMN04489737_0016</name>
</gene>
<evidence type="ECO:0000256" key="6">
    <source>
        <dbReference type="ARBA" id="ARBA00023136"/>
    </source>
</evidence>
<dbReference type="EMBL" id="LT629804">
    <property type="protein sequence ID" value="SDU77459.1"/>
    <property type="molecule type" value="Genomic_DNA"/>
</dbReference>
<evidence type="ECO:0000313" key="10">
    <source>
        <dbReference type="Proteomes" id="UP000214355"/>
    </source>
</evidence>
<proteinExistence type="inferred from homology"/>
<feature type="transmembrane region" description="Helical" evidence="7">
    <location>
        <begin position="774"/>
        <end position="799"/>
    </location>
</feature>
<reference evidence="10" key="1">
    <citation type="submission" date="2016-10" db="EMBL/GenBank/DDBJ databases">
        <authorList>
            <person name="Varghese N."/>
            <person name="Submissions S."/>
        </authorList>
    </citation>
    <scope>NUCLEOTIDE SEQUENCE [LARGE SCALE GENOMIC DNA]</scope>
    <source>
        <strain evidence="10">DSM 10002</strain>
    </source>
</reference>
<dbReference type="PANTHER" id="PTHR30489">
    <property type="entry name" value="LIPOPROTEIN-RELEASING SYSTEM TRANSMEMBRANE PROTEIN LOLE"/>
    <property type="match status" value="1"/>
</dbReference>
<dbReference type="InterPro" id="IPR051447">
    <property type="entry name" value="Lipoprotein-release_system"/>
</dbReference>
<evidence type="ECO:0000259" key="8">
    <source>
        <dbReference type="Pfam" id="PF02687"/>
    </source>
</evidence>
<protein>
    <submittedName>
        <fullName evidence="9">Putative ABC transport system permease protein</fullName>
    </submittedName>
</protein>